<feature type="region of interest" description="Disordered" evidence="2">
    <location>
        <begin position="134"/>
        <end position="193"/>
    </location>
</feature>
<feature type="compositionally biased region" description="Low complexity" evidence="2">
    <location>
        <begin position="157"/>
        <end position="172"/>
    </location>
</feature>
<accession>A0A2M3ZJA5</accession>
<feature type="region of interest" description="Disordered" evidence="2">
    <location>
        <begin position="218"/>
        <end position="239"/>
    </location>
</feature>
<name>A0A2M3ZJA5_9DIPT</name>
<dbReference type="AlphaFoldDB" id="A0A2M3ZJA5"/>
<reference evidence="3" key="1">
    <citation type="submission" date="2018-01" db="EMBL/GenBank/DDBJ databases">
        <title>An insight into the sialome of Amazonian anophelines.</title>
        <authorList>
            <person name="Ribeiro J.M."/>
            <person name="Scarpassa V."/>
            <person name="Calvo E."/>
        </authorList>
    </citation>
    <scope>NUCLEOTIDE SEQUENCE</scope>
    <source>
        <tissue evidence="3">Salivary glands</tissue>
    </source>
</reference>
<feature type="compositionally biased region" description="Polar residues" evidence="2">
    <location>
        <begin position="218"/>
        <end position="230"/>
    </location>
</feature>
<dbReference type="PANTHER" id="PTHR12767">
    <property type="entry name" value="BCL7 RELATED"/>
    <property type="match status" value="1"/>
</dbReference>
<sequence>MVGVALKEKVSGGGGTGGSTMSRSVRAETRASKKDDVKKLMLSMDRVRHWEKKWVTIGETSMKIYKWVPISTNEKKKPTVTAAAAAAAAAALSDADSAGAAACIGGTGTGISSLPLGVGPQQLLGGKAAGAGGVNGGPMGSQTSASQGHGSTAGHANNNTNNNNSNSNSNSSENKENNRKPTTGTDSNSNSNFGLAEDSNTCFSIVSDSQGATDFVSNMFSEDSNSQGSDSVPKRLKIE</sequence>
<feature type="region of interest" description="Disordered" evidence="2">
    <location>
        <begin position="1"/>
        <end position="32"/>
    </location>
</feature>
<dbReference type="Pfam" id="PF04714">
    <property type="entry name" value="BCL_N"/>
    <property type="match status" value="1"/>
</dbReference>
<evidence type="ECO:0000256" key="2">
    <source>
        <dbReference type="SAM" id="MobiDB-lite"/>
    </source>
</evidence>
<feature type="compositionally biased region" description="Polar residues" evidence="2">
    <location>
        <begin position="141"/>
        <end position="156"/>
    </location>
</feature>
<proteinExistence type="inferred from homology"/>
<evidence type="ECO:0000313" key="3">
    <source>
        <dbReference type="EMBL" id="MBW28589.1"/>
    </source>
</evidence>
<feature type="compositionally biased region" description="Polar residues" evidence="2">
    <location>
        <begin position="180"/>
        <end position="193"/>
    </location>
</feature>
<organism evidence="3">
    <name type="scientific">Anopheles braziliensis</name>
    <dbReference type="NCBI Taxonomy" id="58242"/>
    <lineage>
        <taxon>Eukaryota</taxon>
        <taxon>Metazoa</taxon>
        <taxon>Ecdysozoa</taxon>
        <taxon>Arthropoda</taxon>
        <taxon>Hexapoda</taxon>
        <taxon>Insecta</taxon>
        <taxon>Pterygota</taxon>
        <taxon>Neoptera</taxon>
        <taxon>Endopterygota</taxon>
        <taxon>Diptera</taxon>
        <taxon>Nematocera</taxon>
        <taxon>Culicoidea</taxon>
        <taxon>Culicidae</taxon>
        <taxon>Anophelinae</taxon>
        <taxon>Anopheles</taxon>
    </lineage>
</organism>
<comment type="similarity">
    <text evidence="1">Belongs to the BCL7 family.</text>
</comment>
<feature type="compositionally biased region" description="Basic and acidic residues" evidence="2">
    <location>
        <begin position="1"/>
        <end position="10"/>
    </location>
</feature>
<dbReference type="EMBL" id="GGFM01007838">
    <property type="protein sequence ID" value="MBW28589.1"/>
    <property type="molecule type" value="Transcribed_RNA"/>
</dbReference>
<protein>
    <submittedName>
        <fullName evidence="3">Uncharacterized protein</fullName>
    </submittedName>
</protein>
<evidence type="ECO:0000256" key="1">
    <source>
        <dbReference type="ARBA" id="ARBA00010326"/>
    </source>
</evidence>
<dbReference type="InterPro" id="IPR006804">
    <property type="entry name" value="BCL7"/>
</dbReference>
<dbReference type="PANTHER" id="PTHR12767:SF9">
    <property type="entry name" value="BCL7-LIKE"/>
    <property type="match status" value="1"/>
</dbReference>